<evidence type="ECO:0000256" key="2">
    <source>
        <dbReference type="ARBA" id="ARBA00022692"/>
    </source>
</evidence>
<evidence type="ECO:0000256" key="5">
    <source>
        <dbReference type="ARBA" id="ARBA00023136"/>
    </source>
</evidence>
<feature type="domain" description="Reticulon" evidence="8">
    <location>
        <begin position="166"/>
        <end position="276"/>
    </location>
</feature>
<keyword evidence="10" id="KW-1185">Reference proteome</keyword>
<keyword evidence="4 7" id="KW-1133">Transmembrane helix</keyword>
<evidence type="ECO:0000256" key="3">
    <source>
        <dbReference type="ARBA" id="ARBA00022824"/>
    </source>
</evidence>
<comment type="caution">
    <text evidence="9">The sequence shown here is derived from an EMBL/GenBank/DDBJ whole genome shotgun (WGS) entry which is preliminary data.</text>
</comment>
<dbReference type="GO" id="GO:0005789">
    <property type="term" value="C:endoplasmic reticulum membrane"/>
    <property type="evidence" value="ECO:0007669"/>
    <property type="project" value="UniProtKB-SubCell"/>
</dbReference>
<protein>
    <recommendedName>
        <fullName evidence="8">Reticulon domain-containing protein</fullName>
    </recommendedName>
</protein>
<feature type="compositionally biased region" description="Low complexity" evidence="6">
    <location>
        <begin position="50"/>
        <end position="65"/>
    </location>
</feature>
<dbReference type="Pfam" id="PF02453">
    <property type="entry name" value="Reticulon"/>
    <property type="match status" value="1"/>
</dbReference>
<comment type="subcellular location">
    <subcellularLocation>
        <location evidence="1">Endoplasmic reticulum membrane</location>
        <topology evidence="1">Multi-pass membrane protein</topology>
    </subcellularLocation>
</comment>
<dbReference type="PANTHER" id="PTHR46626:SF2">
    <property type="entry name" value="RETICULON-LIKE PROTEIN B17"/>
    <property type="match status" value="1"/>
</dbReference>
<dbReference type="InterPro" id="IPR003388">
    <property type="entry name" value="Reticulon"/>
</dbReference>
<proteinExistence type="predicted"/>
<accession>A0A8J5LJ92</accession>
<name>A0A8J5LJ92_ZINOF</name>
<evidence type="ECO:0000256" key="1">
    <source>
        <dbReference type="ARBA" id="ARBA00004477"/>
    </source>
</evidence>
<evidence type="ECO:0000313" key="10">
    <source>
        <dbReference type="Proteomes" id="UP000734854"/>
    </source>
</evidence>
<evidence type="ECO:0000256" key="6">
    <source>
        <dbReference type="SAM" id="MobiDB-lite"/>
    </source>
</evidence>
<evidence type="ECO:0000256" key="7">
    <source>
        <dbReference type="SAM" id="Phobius"/>
    </source>
</evidence>
<feature type="transmembrane region" description="Helical" evidence="7">
    <location>
        <begin position="365"/>
        <end position="386"/>
    </location>
</feature>
<keyword evidence="2 7" id="KW-0812">Transmembrane</keyword>
<evidence type="ECO:0000313" key="9">
    <source>
        <dbReference type="EMBL" id="KAG6514458.1"/>
    </source>
</evidence>
<keyword evidence="5 7" id="KW-0472">Membrane</keyword>
<organism evidence="9 10">
    <name type="scientific">Zingiber officinale</name>
    <name type="common">Ginger</name>
    <name type="synonym">Amomum zingiber</name>
    <dbReference type="NCBI Taxonomy" id="94328"/>
    <lineage>
        <taxon>Eukaryota</taxon>
        <taxon>Viridiplantae</taxon>
        <taxon>Streptophyta</taxon>
        <taxon>Embryophyta</taxon>
        <taxon>Tracheophyta</taxon>
        <taxon>Spermatophyta</taxon>
        <taxon>Magnoliopsida</taxon>
        <taxon>Liliopsida</taxon>
        <taxon>Zingiberales</taxon>
        <taxon>Zingiberaceae</taxon>
        <taxon>Zingiber</taxon>
    </lineage>
</organism>
<dbReference type="Proteomes" id="UP000734854">
    <property type="component" value="Unassembled WGS sequence"/>
</dbReference>
<feature type="compositionally biased region" description="Pro residues" evidence="6">
    <location>
        <begin position="1"/>
        <end position="14"/>
    </location>
</feature>
<feature type="region of interest" description="Disordered" evidence="6">
    <location>
        <begin position="396"/>
        <end position="423"/>
    </location>
</feature>
<dbReference type="AlphaFoldDB" id="A0A8J5LJ92"/>
<feature type="compositionally biased region" description="Basic and acidic residues" evidence="6">
    <location>
        <begin position="396"/>
        <end position="405"/>
    </location>
</feature>
<keyword evidence="3" id="KW-0256">Endoplasmic reticulum</keyword>
<dbReference type="InterPro" id="IPR044647">
    <property type="entry name" value="RTNLB17/18/21"/>
</dbReference>
<reference evidence="9 10" key="1">
    <citation type="submission" date="2020-08" db="EMBL/GenBank/DDBJ databases">
        <title>Plant Genome Project.</title>
        <authorList>
            <person name="Zhang R.-G."/>
        </authorList>
    </citation>
    <scope>NUCLEOTIDE SEQUENCE [LARGE SCALE GENOMIC DNA]</scope>
    <source>
        <tissue evidence="9">Rhizome</tissue>
    </source>
</reference>
<feature type="region of interest" description="Disordered" evidence="6">
    <location>
        <begin position="1"/>
        <end position="131"/>
    </location>
</feature>
<evidence type="ECO:0000259" key="8">
    <source>
        <dbReference type="Pfam" id="PF02453"/>
    </source>
</evidence>
<dbReference type="EMBL" id="JACMSC010000007">
    <property type="protein sequence ID" value="KAG6514458.1"/>
    <property type="molecule type" value="Genomic_DNA"/>
</dbReference>
<evidence type="ECO:0000256" key="4">
    <source>
        <dbReference type="ARBA" id="ARBA00022989"/>
    </source>
</evidence>
<gene>
    <name evidence="9" type="ORF">ZIOFF_024817</name>
</gene>
<dbReference type="PANTHER" id="PTHR46626">
    <property type="entry name" value="RETICULON-LIKE PROTEIN B17"/>
    <property type="match status" value="1"/>
</dbReference>
<sequence length="423" mass="46696">MESLPPPSSPPTSLPTPRSSLPENPVSLFQQQPLPLPSPPPRRRPRRKPVAAAEVAEARSFMAAAQPARRGKIGASSTASRRSRVKIPKPEEEIVGEGTTDVTHGNDEDDDVGRAKKRKRGKEKVASVETSTSVLLAPNSSRSHLDADISHDDPFVGEKGSFERFVELIMWKDVAKSTLWFGSGSAFFLSSFCSTDSRFSALSASSHIGLLVASIAFVKNTISQRQKCTTRAYFQLTEDDILCVARVVLPAVNTFLTKAQDIFSGDPSWTLKASLNFCLPFGFSKHSTGVDQIVPVLLLGANYGHLITFWRLLATGFFATFTLPKLYCLNTPQIHQTAENAAHWVLEAWNSCRRKKFIAASAATILWNFFSAKTRFFAAFIFIVMLRYRQQVKQEESGNEGKELEQPQGMVVAGETPPMMQLD</sequence>